<proteinExistence type="predicted"/>
<dbReference type="AlphaFoldDB" id="A0A645E256"/>
<name>A0A645E256_9ZZZZ</name>
<keyword evidence="1" id="KW-0812">Transmembrane</keyword>
<dbReference type="EMBL" id="VSSQ01042311">
    <property type="protein sequence ID" value="MPM95874.1"/>
    <property type="molecule type" value="Genomic_DNA"/>
</dbReference>
<accession>A0A645E256</accession>
<comment type="caution">
    <text evidence="2">The sequence shown here is derived from an EMBL/GenBank/DDBJ whole genome shotgun (WGS) entry which is preliminary data.</text>
</comment>
<evidence type="ECO:0000313" key="2">
    <source>
        <dbReference type="EMBL" id="MPM95874.1"/>
    </source>
</evidence>
<sequence length="146" mass="16689">MEKQNSNKKKIGTLAGIIFGLILAYMINHFLFAPPSFDKVLMQTASKLSESCPVMIDQVTRLDNVAALPGNIIQYNYTLVNWAKDSINIKSFEEYLQPMILNNVKTNPDLKTFRENKTTMAYYYRDMNGEFVAKISITSDQYLEGK</sequence>
<keyword evidence="1" id="KW-1133">Transmembrane helix</keyword>
<feature type="transmembrane region" description="Helical" evidence="1">
    <location>
        <begin position="12"/>
        <end position="32"/>
    </location>
</feature>
<evidence type="ECO:0000256" key="1">
    <source>
        <dbReference type="SAM" id="Phobius"/>
    </source>
</evidence>
<keyword evidence="1" id="KW-0472">Membrane</keyword>
<gene>
    <name evidence="2" type="ORF">SDC9_143030</name>
</gene>
<reference evidence="2" key="1">
    <citation type="submission" date="2019-08" db="EMBL/GenBank/DDBJ databases">
        <authorList>
            <person name="Kucharzyk K."/>
            <person name="Murdoch R.W."/>
            <person name="Higgins S."/>
            <person name="Loffler F."/>
        </authorList>
    </citation>
    <scope>NUCLEOTIDE SEQUENCE</scope>
</reference>
<organism evidence="2">
    <name type="scientific">bioreactor metagenome</name>
    <dbReference type="NCBI Taxonomy" id="1076179"/>
    <lineage>
        <taxon>unclassified sequences</taxon>
        <taxon>metagenomes</taxon>
        <taxon>ecological metagenomes</taxon>
    </lineage>
</organism>
<protein>
    <submittedName>
        <fullName evidence="2">Uncharacterized protein</fullName>
    </submittedName>
</protein>